<dbReference type="Gene3D" id="3.30.200.20">
    <property type="entry name" value="Phosphorylase Kinase, domain 1"/>
    <property type="match status" value="1"/>
</dbReference>
<dbReference type="SMART" id="SM00220">
    <property type="entry name" value="S_TKc"/>
    <property type="match status" value="1"/>
</dbReference>
<name>A0A2K3DC55_CHLRE</name>
<organism evidence="10 11">
    <name type="scientific">Chlamydomonas reinhardtii</name>
    <name type="common">Chlamydomonas smithii</name>
    <dbReference type="NCBI Taxonomy" id="3055"/>
    <lineage>
        <taxon>Eukaryota</taxon>
        <taxon>Viridiplantae</taxon>
        <taxon>Chlorophyta</taxon>
        <taxon>core chlorophytes</taxon>
        <taxon>Chlorophyceae</taxon>
        <taxon>CS clade</taxon>
        <taxon>Chlamydomonadales</taxon>
        <taxon>Chlamydomonadaceae</taxon>
        <taxon>Chlamydomonas</taxon>
    </lineage>
</organism>
<evidence type="ECO:0000256" key="1">
    <source>
        <dbReference type="ARBA" id="ARBA00022527"/>
    </source>
</evidence>
<dbReference type="GO" id="GO:0005524">
    <property type="term" value="F:ATP binding"/>
    <property type="evidence" value="ECO:0007669"/>
    <property type="project" value="UniProtKB-UniRule"/>
</dbReference>
<keyword evidence="5 6" id="KW-0067">ATP-binding</keyword>
<dbReference type="Proteomes" id="UP000006906">
    <property type="component" value="Chromosome 10"/>
</dbReference>
<accession>A0A2K3DC55</accession>
<dbReference type="InterPro" id="IPR008271">
    <property type="entry name" value="Ser/Thr_kinase_AS"/>
</dbReference>
<dbReference type="STRING" id="3055.A0A2K3DC55"/>
<evidence type="ECO:0000259" key="9">
    <source>
        <dbReference type="PROSITE" id="PS50011"/>
    </source>
</evidence>
<feature type="compositionally biased region" description="Basic and acidic residues" evidence="8">
    <location>
        <begin position="1424"/>
        <end position="1441"/>
    </location>
</feature>
<dbReference type="ExpressionAtlas" id="A0A2K3DC55">
    <property type="expression patterns" value="baseline"/>
</dbReference>
<keyword evidence="7" id="KW-0175">Coiled coil</keyword>
<feature type="coiled-coil region" evidence="7">
    <location>
        <begin position="55"/>
        <end position="89"/>
    </location>
</feature>
<dbReference type="RefSeq" id="XP_042920622.1">
    <property type="nucleotide sequence ID" value="XM_043067225.1"/>
</dbReference>
<keyword evidence="4" id="KW-0418">Kinase</keyword>
<feature type="region of interest" description="Disordered" evidence="8">
    <location>
        <begin position="429"/>
        <end position="453"/>
    </location>
</feature>
<feature type="compositionally biased region" description="Acidic residues" evidence="8">
    <location>
        <begin position="561"/>
        <end position="573"/>
    </location>
</feature>
<feature type="compositionally biased region" description="Low complexity" evidence="8">
    <location>
        <begin position="1406"/>
        <end position="1418"/>
    </location>
</feature>
<feature type="region of interest" description="Disordered" evidence="8">
    <location>
        <begin position="468"/>
        <end position="501"/>
    </location>
</feature>
<dbReference type="InParanoid" id="A0A2K3DC55"/>
<keyword evidence="1" id="KW-0723">Serine/threonine-protein kinase</keyword>
<evidence type="ECO:0000256" key="2">
    <source>
        <dbReference type="ARBA" id="ARBA00022679"/>
    </source>
</evidence>
<dbReference type="Pfam" id="PF00069">
    <property type="entry name" value="Pkinase"/>
    <property type="match status" value="1"/>
</dbReference>
<dbReference type="InterPro" id="IPR001245">
    <property type="entry name" value="Ser-Thr/Tyr_kinase_cat_dom"/>
</dbReference>
<dbReference type="OrthoDB" id="541276at2759"/>
<dbReference type="GO" id="GO:0007165">
    <property type="term" value="P:signal transduction"/>
    <property type="evidence" value="ECO:0000318"/>
    <property type="project" value="GO_Central"/>
</dbReference>
<keyword evidence="3 6" id="KW-0547">Nucleotide-binding</keyword>
<evidence type="ECO:0000256" key="4">
    <source>
        <dbReference type="ARBA" id="ARBA00022777"/>
    </source>
</evidence>
<feature type="region of interest" description="Disordered" evidence="8">
    <location>
        <begin position="831"/>
        <end position="865"/>
    </location>
</feature>
<proteinExistence type="predicted"/>
<dbReference type="GeneID" id="5723995"/>
<feature type="compositionally biased region" description="Basic and acidic residues" evidence="8">
    <location>
        <begin position="269"/>
        <end position="282"/>
    </location>
</feature>
<feature type="region of interest" description="Disordered" evidence="8">
    <location>
        <begin position="1204"/>
        <end position="1223"/>
    </location>
</feature>
<feature type="compositionally biased region" description="Acidic residues" evidence="8">
    <location>
        <begin position="204"/>
        <end position="213"/>
    </location>
</feature>
<evidence type="ECO:0000256" key="7">
    <source>
        <dbReference type="SAM" id="Coils"/>
    </source>
</evidence>
<feature type="binding site" evidence="6">
    <location>
        <position position="1022"/>
    </location>
    <ligand>
        <name>ATP</name>
        <dbReference type="ChEBI" id="CHEBI:30616"/>
    </ligand>
</feature>
<feature type="compositionally biased region" description="Low complexity" evidence="8">
    <location>
        <begin position="435"/>
        <end position="453"/>
    </location>
</feature>
<evidence type="ECO:0000313" key="11">
    <source>
        <dbReference type="Proteomes" id="UP000006906"/>
    </source>
</evidence>
<dbReference type="InterPro" id="IPR000719">
    <property type="entry name" value="Prot_kinase_dom"/>
</dbReference>
<sequence>MVSFVQLAEAASNFGDTAAVFQNGYALLSELGDLLADLESSVLRLPVHLGNEPRCKAALDELQALLGNVAQYRAEAEDTRCHLEAALSELVQSSGDPSGEASPSGSIAGVTAQTAAMAASPGVAAPPDLSLSAPQPQAQPPQRQEPGGPHGEVLDRVRRVICSLGLDVDMAEVSREGLDAELLALREQMRQELRQQQAQQQQQQEEEDSEGEEEQARFGVAMVLTGIAEEPEEEAAEEEGQGLEAVMSAWQALARQSAPAGTGAQGVAQEEREPTRSRVERKGSRRARHGPGGPEDPFDHGRSSVGGRTSASGRISASGSSNYASCVSSPSSASPPGRISAAGNGYVPVEDGEQLAAAAAAAAVAPGAVGAAGLVSAGAGAGAAAAATQSAAHGAALQAAQHARVARLHAARHVSRRLAAQHLARMKEQHRQRQQHVQQQLDPGQGLQLQPQQRAGGLQPLQILRPLAAPAAPPPPLMLAPLRESDEPAARRRKTGGQQLTDEELMAVLMEGGGAPVAAAAAAAAALDAAAGTATTLPDATAQLVSMATSSALTTAGDSSSEADSDEEEDGDNDMSGPGRAAAAAALASPAAVPAAPAAKALLATTSAPGEEATAVAAAATAELRLRRRSSVSSLRRTLSMDAVEEGAGLEDEEGEEAGFAEQLPELSLGSEGGGGLGGGLHEAASVAALRRLNRVTRLAGMWEAGGPVAPAPEDSGVAAGLAGHPAAAESDAESARAKVSAGGAAAACPVVPAAAAAGEAPCQPALRRHVPDLPDLPPLPGCGGGGGGILGRALPAVQGGGAASPFLLLAMQGRAPEAPPPPVLGRLLCPLPAAPQPQQQPQAEEEEAPASPAGRRVRRGSGGGAFMSPRAAAIAHRFNMAAGVGAAAPAPLPMPEASVHLRAVGPPAWLGPSPAAGPLGPPGWGLGLAGELDAALQQQQHLLAQQLGALAGLAGGGGAVAGGGGAGEGGAGAAAPVLDFGPDVPTLDLHKDISGWGACLGRGAFGAVYKAMWRNRPVAVKVLHGGALDARDLRALRTEICLLAAPRLRSAPNIISVHGAAATPFGDVALVTELMDCDLYDYIHRRRQNCVPMDEVLLIARSIAAGLAALHPAIVHRDLKPANVLLRHSAVGAKEGAAGAKEGAGAAGAAGPAGAGGSRLVVKIADFGLARHKRSQYLSTRERNAGTLKYLAPECIANGAASRSGSASLSGPQQGDQQQQQPGWCDGELGGCVSSLAGNNNNNNGGGGGGNGNCSGITEKCDIYSFGVLLFELITGKEPWEGCHPLYAICQVQSGAVLPVPDDPRRCPPALRALVLRCLAYRHTCRPSSAELVAELDAFIEQHAQGLPLQGRAAQPVQRVPAPAPAGAGATTPPPLQLQPGLPAEQQHPPSLPSPVGSAQPCDPSHSQHCNNINNNPHHLDHHHLDHQLHRPVRHKDGCRHAGGGGGVGGGLVEPQEGASTESEWGDAERCCGGF</sequence>
<evidence type="ECO:0000256" key="6">
    <source>
        <dbReference type="PROSITE-ProRule" id="PRU10141"/>
    </source>
</evidence>
<dbReference type="Gramene" id="PNW78109">
    <property type="protein sequence ID" value="PNW78109"/>
    <property type="gene ID" value="CHLRE_10g464550v5"/>
</dbReference>
<dbReference type="InterPro" id="IPR011009">
    <property type="entry name" value="Kinase-like_dom_sf"/>
</dbReference>
<evidence type="ECO:0000256" key="5">
    <source>
        <dbReference type="ARBA" id="ARBA00022840"/>
    </source>
</evidence>
<dbReference type="KEGG" id="cre:CHLRE_10g464550v5"/>
<feature type="compositionally biased region" description="Low complexity" evidence="8">
    <location>
        <begin position="118"/>
        <end position="147"/>
    </location>
</feature>
<dbReference type="Pfam" id="PF07714">
    <property type="entry name" value="PK_Tyr_Ser-Thr"/>
    <property type="match status" value="1"/>
</dbReference>
<feature type="region of interest" description="Disordered" evidence="8">
    <location>
        <begin position="194"/>
        <end position="215"/>
    </location>
</feature>
<dbReference type="PANTHER" id="PTHR44329:SF214">
    <property type="entry name" value="PROTEIN KINASE DOMAIN-CONTAINING PROTEIN"/>
    <property type="match status" value="1"/>
</dbReference>
<reference evidence="10 11" key="1">
    <citation type="journal article" date="2007" name="Science">
        <title>The Chlamydomonas genome reveals the evolution of key animal and plant functions.</title>
        <authorList>
            <person name="Merchant S.S."/>
            <person name="Prochnik S.E."/>
            <person name="Vallon O."/>
            <person name="Harris E.H."/>
            <person name="Karpowicz S.J."/>
            <person name="Witman G.B."/>
            <person name="Terry A."/>
            <person name="Salamov A."/>
            <person name="Fritz-Laylin L.K."/>
            <person name="Marechal-Drouard L."/>
            <person name="Marshall W.F."/>
            <person name="Qu L.H."/>
            <person name="Nelson D.R."/>
            <person name="Sanderfoot A.A."/>
            <person name="Spalding M.H."/>
            <person name="Kapitonov V.V."/>
            <person name="Ren Q."/>
            <person name="Ferris P."/>
            <person name="Lindquist E."/>
            <person name="Shapiro H."/>
            <person name="Lucas S.M."/>
            <person name="Grimwood J."/>
            <person name="Schmutz J."/>
            <person name="Cardol P."/>
            <person name="Cerutti H."/>
            <person name="Chanfreau G."/>
            <person name="Chen C.L."/>
            <person name="Cognat V."/>
            <person name="Croft M.T."/>
            <person name="Dent R."/>
            <person name="Dutcher S."/>
            <person name="Fernandez E."/>
            <person name="Fukuzawa H."/>
            <person name="Gonzalez-Ballester D."/>
            <person name="Gonzalez-Halphen D."/>
            <person name="Hallmann A."/>
            <person name="Hanikenne M."/>
            <person name="Hippler M."/>
            <person name="Inwood W."/>
            <person name="Jabbari K."/>
            <person name="Kalanon M."/>
            <person name="Kuras R."/>
            <person name="Lefebvre P.A."/>
            <person name="Lemaire S.D."/>
            <person name="Lobanov A.V."/>
            <person name="Lohr M."/>
            <person name="Manuell A."/>
            <person name="Meier I."/>
            <person name="Mets L."/>
            <person name="Mittag M."/>
            <person name="Mittelmeier T."/>
            <person name="Moroney J.V."/>
            <person name="Moseley J."/>
            <person name="Napoli C."/>
            <person name="Nedelcu A.M."/>
            <person name="Niyogi K."/>
            <person name="Novoselov S.V."/>
            <person name="Paulsen I.T."/>
            <person name="Pazour G."/>
            <person name="Purton S."/>
            <person name="Ral J.P."/>
            <person name="Riano-Pachon D.M."/>
            <person name="Riekhof W."/>
            <person name="Rymarquis L."/>
            <person name="Schroda M."/>
            <person name="Stern D."/>
            <person name="Umen J."/>
            <person name="Willows R."/>
            <person name="Wilson N."/>
            <person name="Zimmer S.L."/>
            <person name="Allmer J."/>
            <person name="Balk J."/>
            <person name="Bisova K."/>
            <person name="Chen C.J."/>
            <person name="Elias M."/>
            <person name="Gendler K."/>
            <person name="Hauser C."/>
            <person name="Lamb M.R."/>
            <person name="Ledford H."/>
            <person name="Long J.C."/>
            <person name="Minagawa J."/>
            <person name="Page M.D."/>
            <person name="Pan J."/>
            <person name="Pootakham W."/>
            <person name="Roje S."/>
            <person name="Rose A."/>
            <person name="Stahlberg E."/>
            <person name="Terauchi A.M."/>
            <person name="Yang P."/>
            <person name="Ball S."/>
            <person name="Bowler C."/>
            <person name="Dieckmann C.L."/>
            <person name="Gladyshev V.N."/>
            <person name="Green P."/>
            <person name="Jorgensen R."/>
            <person name="Mayfield S."/>
            <person name="Mueller-Roeber B."/>
            <person name="Rajamani S."/>
            <person name="Sayre R.T."/>
            <person name="Brokstein P."/>
            <person name="Dubchak I."/>
            <person name="Goodstein D."/>
            <person name="Hornick L."/>
            <person name="Huang Y.W."/>
            <person name="Jhaveri J."/>
            <person name="Luo Y."/>
            <person name="Martinez D."/>
            <person name="Ngau W.C."/>
            <person name="Otillar B."/>
            <person name="Poliakov A."/>
            <person name="Porter A."/>
            <person name="Szajkowski L."/>
            <person name="Werner G."/>
            <person name="Zhou K."/>
            <person name="Grigoriev I.V."/>
            <person name="Rokhsar D.S."/>
            <person name="Grossman A.R."/>
        </authorList>
    </citation>
    <scope>NUCLEOTIDE SEQUENCE [LARGE SCALE GENOMIC DNA]</scope>
    <source>
        <strain evidence="11">CC-503</strain>
    </source>
</reference>
<dbReference type="PROSITE" id="PS50011">
    <property type="entry name" value="PROTEIN_KINASE_DOM"/>
    <property type="match status" value="1"/>
</dbReference>
<feature type="domain" description="Protein kinase" evidence="9">
    <location>
        <begin position="995"/>
        <end position="1341"/>
    </location>
</feature>
<dbReference type="EMBL" id="CM008971">
    <property type="protein sequence ID" value="PNW78109.1"/>
    <property type="molecule type" value="Genomic_DNA"/>
</dbReference>
<dbReference type="InterPro" id="IPR017441">
    <property type="entry name" value="Protein_kinase_ATP_BS"/>
</dbReference>
<feature type="compositionally biased region" description="Low complexity" evidence="8">
    <location>
        <begin position="306"/>
        <end position="338"/>
    </location>
</feature>
<keyword evidence="11" id="KW-1185">Reference proteome</keyword>
<feature type="compositionally biased region" description="Gly residues" evidence="8">
    <location>
        <begin position="1442"/>
        <end position="1453"/>
    </location>
</feature>
<evidence type="ECO:0000256" key="3">
    <source>
        <dbReference type="ARBA" id="ARBA00022741"/>
    </source>
</evidence>
<feature type="compositionally biased region" description="Low complexity" evidence="8">
    <location>
        <begin position="1353"/>
        <end position="1372"/>
    </location>
</feature>
<dbReference type="Gene3D" id="1.10.510.10">
    <property type="entry name" value="Transferase(Phosphotransferase) domain 1"/>
    <property type="match status" value="1"/>
</dbReference>
<feature type="compositionally biased region" description="Low complexity" evidence="8">
    <location>
        <begin position="194"/>
        <end position="203"/>
    </location>
</feature>
<feature type="region of interest" description="Disordered" evidence="8">
    <location>
        <begin position="552"/>
        <end position="583"/>
    </location>
</feature>
<dbReference type="SUPFAM" id="SSF56112">
    <property type="entry name" value="Protein kinase-like (PK-like)"/>
    <property type="match status" value="1"/>
</dbReference>
<feature type="region of interest" description="Disordered" evidence="8">
    <location>
        <begin position="1351"/>
        <end position="1476"/>
    </location>
</feature>
<keyword evidence="2" id="KW-0808">Transferase</keyword>
<dbReference type="OMA" id="WEGCHPL"/>
<evidence type="ECO:0000256" key="8">
    <source>
        <dbReference type="SAM" id="MobiDB-lite"/>
    </source>
</evidence>
<feature type="region of interest" description="Disordered" evidence="8">
    <location>
        <begin position="254"/>
        <end position="338"/>
    </location>
</feature>
<gene>
    <name evidence="10" type="ORF">CHLRE_10g464550v5</name>
</gene>
<dbReference type="PANTHER" id="PTHR44329">
    <property type="entry name" value="SERINE/THREONINE-PROTEIN KINASE TNNI3K-RELATED"/>
    <property type="match status" value="1"/>
</dbReference>
<feature type="region of interest" description="Disordered" evidence="8">
    <location>
        <begin position="118"/>
        <end position="153"/>
    </location>
</feature>
<protein>
    <recommendedName>
        <fullName evidence="9">Protein kinase domain-containing protein</fullName>
    </recommendedName>
</protein>
<dbReference type="PROSITE" id="PS00107">
    <property type="entry name" value="PROTEIN_KINASE_ATP"/>
    <property type="match status" value="1"/>
</dbReference>
<dbReference type="PROSITE" id="PS00108">
    <property type="entry name" value="PROTEIN_KINASE_ST"/>
    <property type="match status" value="1"/>
</dbReference>
<dbReference type="GO" id="GO:0004674">
    <property type="term" value="F:protein serine/threonine kinase activity"/>
    <property type="evidence" value="ECO:0000318"/>
    <property type="project" value="GO_Central"/>
</dbReference>
<dbReference type="InterPro" id="IPR051681">
    <property type="entry name" value="Ser/Thr_Kinases-Pseudokinases"/>
</dbReference>
<evidence type="ECO:0000313" key="10">
    <source>
        <dbReference type="EMBL" id="PNW78109.1"/>
    </source>
</evidence>